<dbReference type="OMA" id="NWIEIEG"/>
<keyword evidence="2" id="KW-1185">Reference proteome</keyword>
<dbReference type="EMBL" id="KZ825109">
    <property type="protein sequence ID" value="PYI22710.1"/>
    <property type="molecule type" value="Genomic_DNA"/>
</dbReference>
<gene>
    <name evidence="1" type="ORF">BO99DRAFT_325487</name>
</gene>
<sequence>MRLYIHIVNRIMVEGFYTRDNEDGITVQAELAPLGERHPKVFVSPKTTNDPASRLAFRVTLKDEKGEQKVLYLTVSTNFLEAIFKINSLVDWLDGATIHDLKARRRRHIYIHPSNKNLDDDLRNFLGGGYILDDG</sequence>
<protein>
    <submittedName>
        <fullName evidence="1">Uncharacterized protein</fullName>
    </submittedName>
</protein>
<reference evidence="1 2" key="1">
    <citation type="submission" date="2018-02" db="EMBL/GenBank/DDBJ databases">
        <title>The genomes of Aspergillus section Nigri reveals drivers in fungal speciation.</title>
        <authorList>
            <consortium name="DOE Joint Genome Institute"/>
            <person name="Vesth T.C."/>
            <person name="Nybo J."/>
            <person name="Theobald S."/>
            <person name="Brandl J."/>
            <person name="Frisvad J.C."/>
            <person name="Nielsen K.F."/>
            <person name="Lyhne E.K."/>
            <person name="Kogle M.E."/>
            <person name="Kuo A."/>
            <person name="Riley R."/>
            <person name="Clum A."/>
            <person name="Nolan M."/>
            <person name="Lipzen A."/>
            <person name="Salamov A."/>
            <person name="Henrissat B."/>
            <person name="Wiebenga A."/>
            <person name="De vries R.P."/>
            <person name="Grigoriev I.V."/>
            <person name="Mortensen U.H."/>
            <person name="Andersen M.R."/>
            <person name="Baker S.E."/>
        </authorList>
    </citation>
    <scope>NUCLEOTIDE SEQUENCE [LARGE SCALE GENOMIC DNA]</scope>
    <source>
        <strain evidence="1 2">CBS 115571</strain>
    </source>
</reference>
<evidence type="ECO:0000313" key="2">
    <source>
        <dbReference type="Proteomes" id="UP000249829"/>
    </source>
</evidence>
<evidence type="ECO:0000313" key="1">
    <source>
        <dbReference type="EMBL" id="PYI22710.1"/>
    </source>
</evidence>
<dbReference type="AlphaFoldDB" id="A0A2V5I2I0"/>
<accession>A0A2V5I2I0</accession>
<proteinExistence type="predicted"/>
<organism evidence="1 2">
    <name type="scientific">Aspergillus violaceofuscus (strain CBS 115571)</name>
    <dbReference type="NCBI Taxonomy" id="1450538"/>
    <lineage>
        <taxon>Eukaryota</taxon>
        <taxon>Fungi</taxon>
        <taxon>Dikarya</taxon>
        <taxon>Ascomycota</taxon>
        <taxon>Pezizomycotina</taxon>
        <taxon>Eurotiomycetes</taxon>
        <taxon>Eurotiomycetidae</taxon>
        <taxon>Eurotiales</taxon>
        <taxon>Aspergillaceae</taxon>
        <taxon>Aspergillus</taxon>
    </lineage>
</organism>
<name>A0A2V5I2I0_ASPV1</name>
<dbReference type="Proteomes" id="UP000249829">
    <property type="component" value="Unassembled WGS sequence"/>
</dbReference>